<dbReference type="OrthoDB" id="2423701at2759"/>
<name>A0A401H6M0_9APHY</name>
<dbReference type="AlphaFoldDB" id="A0A401H6M0"/>
<dbReference type="InterPro" id="IPR019734">
    <property type="entry name" value="TPR_rpt"/>
</dbReference>
<dbReference type="SUPFAM" id="SSF48452">
    <property type="entry name" value="TPR-like"/>
    <property type="match status" value="1"/>
</dbReference>
<dbReference type="PROSITE" id="PS50005">
    <property type="entry name" value="TPR"/>
    <property type="match status" value="1"/>
</dbReference>
<reference evidence="3 4" key="1">
    <citation type="journal article" date="2018" name="Sci. Rep.">
        <title>Genome sequence of the cauliflower mushroom Sparassis crispa (Hanabiratake) and its association with beneficial usage.</title>
        <authorList>
            <person name="Kiyama R."/>
            <person name="Furutani Y."/>
            <person name="Kawaguchi K."/>
            <person name="Nakanishi T."/>
        </authorList>
    </citation>
    <scope>NUCLEOTIDE SEQUENCE [LARGE SCALE GENOMIC DNA]</scope>
</reference>
<feature type="repeat" description="TPR" evidence="1">
    <location>
        <begin position="6"/>
        <end position="39"/>
    </location>
</feature>
<dbReference type="RefSeq" id="XP_027621011.1">
    <property type="nucleotide sequence ID" value="XM_027765210.1"/>
</dbReference>
<keyword evidence="4" id="KW-1185">Reference proteome</keyword>
<gene>
    <name evidence="3" type="ORF">SCP_1801220</name>
</gene>
<evidence type="ECO:0000256" key="1">
    <source>
        <dbReference type="PROSITE-ProRule" id="PRU00339"/>
    </source>
</evidence>
<dbReference type="EMBL" id="BFAD01000018">
    <property type="protein sequence ID" value="GBE90098.1"/>
    <property type="molecule type" value="Genomic_DNA"/>
</dbReference>
<evidence type="ECO:0000313" key="3">
    <source>
        <dbReference type="EMBL" id="GBE90098.1"/>
    </source>
</evidence>
<feature type="domain" description="DUF4470" evidence="2">
    <location>
        <begin position="195"/>
        <end position="270"/>
    </location>
</feature>
<keyword evidence="1" id="KW-0802">TPR repeat</keyword>
<dbReference type="STRING" id="139825.A0A401H6M0"/>
<dbReference type="GeneID" id="38787015"/>
<proteinExistence type="predicted"/>
<protein>
    <recommendedName>
        <fullName evidence="2">DUF4470 domain-containing protein</fullName>
    </recommendedName>
</protein>
<evidence type="ECO:0000259" key="2">
    <source>
        <dbReference type="Pfam" id="PF14737"/>
    </source>
</evidence>
<sequence>MAAKKAVVLKNRGNDFFKSGRLSEAASLYSEAEKLSPSDPVYASNLSAALYEASNYPECIDAIIRSYKLINSGSNSVLASKLSARLCKALCHGLRSGAISDKFIRERADDISRLETVLSGSAESDPKSSQVWQLFRAIESESGDRRQTGSDALGRLSCLPVFKKPPSFWVDYHTIGQDSVMSMIDDAGPESPSRLDLSKMSDDELGDIAFMFGGIGDARHVFGTIYRLQKVCKELPQDKRDKVHMHMTLLDFHPGALARDLCVLMLLHDLVEAEATDPIALAEMKATLFYTYVGIAMPEYCHERLQNVIKDLQSRLSERPSRFPSWIHVDTEAVPGILEALKVWSTIADNTNTAQMLAAHHPISAGKSPLDFLDDPKISPAYKQMIEKNLADKRLKATEVVRALPPETLEKMGLVDPGPDATPRQKRLYKECFQGVVDSTLELVFSGTGTMSVEKMWYDQNKVFLPPPELWSRHPGFEDFAAFKNQLKKAKPSMAKSWKKHIEQTWKPNPTLYDYRHPGREPFLGFNPWNTPGCIDKFNVRFGFNTISPHTIYADAPTYTHLADFFGAVADSLKILKGQLKLELLFAELTQESVKMRFNSDHTRSPEFPRTFTRSYVSNVPDYTHGTINMLLYSLPLVRCGRESVVSAHSLLNTGIWRDDEEFIYTYTLLRSTDIPRYFGCRLISKEAVHRLVVLGNKPLPRPLSELATREELVVWLTRTLIYTVIPGTSGLGYFRAKMPNNLIPFFTLLVHLHSVGYPAHWLSEFLQCILDDDLTTDIAPYLDKWPIPVSDINRRVPKRKIRLDILHAEFENVLALSHRGFPFAISLPADFVTSHKEVGVFEASVRSSSPMLSSPSSSIPPFDPAVYLLFYKPAPNLTASAVVTALPSILDGKMEPPPGEIYILTAQETFDLDARKVSWMLSKRRARKMKREGWVMVAYRTDCKEPMTHPVPASQWEDTSF</sequence>
<comment type="caution">
    <text evidence="3">The sequence shown here is derived from an EMBL/GenBank/DDBJ whole genome shotgun (WGS) entry which is preliminary data.</text>
</comment>
<dbReference type="InterPro" id="IPR027974">
    <property type="entry name" value="DUF4470"/>
</dbReference>
<dbReference type="InParanoid" id="A0A401H6M0"/>
<dbReference type="Gene3D" id="1.25.40.10">
    <property type="entry name" value="Tetratricopeptide repeat domain"/>
    <property type="match status" value="1"/>
</dbReference>
<organism evidence="3 4">
    <name type="scientific">Sparassis crispa</name>
    <dbReference type="NCBI Taxonomy" id="139825"/>
    <lineage>
        <taxon>Eukaryota</taxon>
        <taxon>Fungi</taxon>
        <taxon>Dikarya</taxon>
        <taxon>Basidiomycota</taxon>
        <taxon>Agaricomycotina</taxon>
        <taxon>Agaricomycetes</taxon>
        <taxon>Polyporales</taxon>
        <taxon>Sparassidaceae</taxon>
        <taxon>Sparassis</taxon>
    </lineage>
</organism>
<evidence type="ECO:0000313" key="4">
    <source>
        <dbReference type="Proteomes" id="UP000287166"/>
    </source>
</evidence>
<dbReference type="InterPro" id="IPR011990">
    <property type="entry name" value="TPR-like_helical_dom_sf"/>
</dbReference>
<dbReference type="Pfam" id="PF14737">
    <property type="entry name" value="DUF4470"/>
    <property type="match status" value="1"/>
</dbReference>
<dbReference type="Proteomes" id="UP000287166">
    <property type="component" value="Unassembled WGS sequence"/>
</dbReference>
<accession>A0A401H6M0</accession>